<proteinExistence type="predicted"/>
<reference evidence="1 2" key="1">
    <citation type="journal article" date="2018" name="Mol. Biol. Evol.">
        <title>Broad Genomic Sampling Reveals a Smut Pathogenic Ancestry of the Fungal Clade Ustilaginomycotina.</title>
        <authorList>
            <person name="Kijpornyongpan T."/>
            <person name="Mondo S.J."/>
            <person name="Barry K."/>
            <person name="Sandor L."/>
            <person name="Lee J."/>
            <person name="Lipzen A."/>
            <person name="Pangilinan J."/>
            <person name="LaButti K."/>
            <person name="Hainaut M."/>
            <person name="Henrissat B."/>
            <person name="Grigoriev I.V."/>
            <person name="Spatafora J.W."/>
            <person name="Aime M.C."/>
        </authorList>
    </citation>
    <scope>NUCLEOTIDE SEQUENCE [LARGE SCALE GENOMIC DNA]</scope>
    <source>
        <strain evidence="1 2">SA 807</strain>
    </source>
</reference>
<sequence length="395" mass="43399">MDNIIHLQGDPNSRLTPLFLVHPISGCMLPYVGLEPLSDFDDDEERPVYGINSYFLTDRAKQQANPQDRPRSLEHTAEVYIRWIQDSGLKRSEQPWLLGGWSLGGMIAYRMCTLLAVAKNQVVLDCIMIDSPCPRQFPSFESEQELLLVLSLALKSVQTRSKAFDFDAAGFASILAKTGLPRPSPLPTEAPNRARPRADEEWNGTTARRLAPDGVEWVDGDGHLSDSGSSSSSGSSDRSRCPSSATTSPSLSSPSGGMKEGYFASEDEYECKSKADQLRLSICESIHTFLVLLSRESSFGGSEPSWELLKPYRGRVTLIKCSSLASPNPALSERRKGFAATFFSDPTMGWRAMGIGANLRCLRYPVPVAHDECFDSKIVPLTSELLRAALVSVRG</sequence>
<evidence type="ECO:0000313" key="1">
    <source>
        <dbReference type="EMBL" id="PWN50530.1"/>
    </source>
</evidence>
<name>A0ACD0NXG8_9BASI</name>
<gene>
    <name evidence="1" type="ORF">IE53DRAFT_90968</name>
</gene>
<keyword evidence="2" id="KW-1185">Reference proteome</keyword>
<evidence type="ECO:0000313" key="2">
    <source>
        <dbReference type="Proteomes" id="UP000245626"/>
    </source>
</evidence>
<dbReference type="Proteomes" id="UP000245626">
    <property type="component" value="Unassembled WGS sequence"/>
</dbReference>
<organism evidence="1 2">
    <name type="scientific">Violaceomyces palustris</name>
    <dbReference type="NCBI Taxonomy" id="1673888"/>
    <lineage>
        <taxon>Eukaryota</taxon>
        <taxon>Fungi</taxon>
        <taxon>Dikarya</taxon>
        <taxon>Basidiomycota</taxon>
        <taxon>Ustilaginomycotina</taxon>
        <taxon>Ustilaginomycetes</taxon>
        <taxon>Violaceomycetales</taxon>
        <taxon>Violaceomycetaceae</taxon>
        <taxon>Violaceomyces</taxon>
    </lineage>
</organism>
<accession>A0ACD0NXG8</accession>
<protein>
    <submittedName>
        <fullName evidence="1">Uncharacterized protein</fullName>
    </submittedName>
</protein>
<dbReference type="EMBL" id="KZ819922">
    <property type="protein sequence ID" value="PWN50530.1"/>
    <property type="molecule type" value="Genomic_DNA"/>
</dbReference>